<gene>
    <name evidence="2" type="ORF">BDK92_6932</name>
</gene>
<keyword evidence="1" id="KW-0472">Membrane</keyword>
<accession>A0A495JUI8</accession>
<keyword evidence="1" id="KW-1133">Transmembrane helix</keyword>
<evidence type="ECO:0000256" key="1">
    <source>
        <dbReference type="SAM" id="Phobius"/>
    </source>
</evidence>
<keyword evidence="1" id="KW-0812">Transmembrane</keyword>
<sequence length="181" mass="19847">MDSELYPERVAYRRGPIVTGRVIRLLEGYSREMQVQRPIVVAVLATAGIARVILLLIASLLRSGAGTGARRRWKELRKGPEFLVTPLRLRDSEGVLCEMEIHGHLPQSAIEPADHIQVTIRPQKDPQLAPRVERIVNLTTAQLLTPRPPTVWSHLGPALLLQAVLGILVIGVVAAFSVLGG</sequence>
<evidence type="ECO:0000313" key="3">
    <source>
        <dbReference type="Proteomes" id="UP000277671"/>
    </source>
</evidence>
<dbReference type="Proteomes" id="UP000277671">
    <property type="component" value="Unassembled WGS sequence"/>
</dbReference>
<dbReference type="AlphaFoldDB" id="A0A495JUI8"/>
<protein>
    <submittedName>
        <fullName evidence="2">Uncharacterized protein</fullName>
    </submittedName>
</protein>
<keyword evidence="3" id="KW-1185">Reference proteome</keyword>
<feature type="transmembrane region" description="Helical" evidence="1">
    <location>
        <begin position="159"/>
        <end position="179"/>
    </location>
</feature>
<reference evidence="2 3" key="1">
    <citation type="submission" date="2018-10" db="EMBL/GenBank/DDBJ databases">
        <title>Sequencing the genomes of 1000 actinobacteria strains.</title>
        <authorList>
            <person name="Klenk H.-P."/>
        </authorList>
    </citation>
    <scope>NUCLEOTIDE SEQUENCE [LARGE SCALE GENOMIC DNA]</scope>
    <source>
        <strain evidence="2 3">DSM 45175</strain>
    </source>
</reference>
<organism evidence="2 3">
    <name type="scientific">Micromonospora pisi</name>
    <dbReference type="NCBI Taxonomy" id="589240"/>
    <lineage>
        <taxon>Bacteria</taxon>
        <taxon>Bacillati</taxon>
        <taxon>Actinomycetota</taxon>
        <taxon>Actinomycetes</taxon>
        <taxon>Micromonosporales</taxon>
        <taxon>Micromonosporaceae</taxon>
        <taxon>Micromonospora</taxon>
    </lineage>
</organism>
<evidence type="ECO:0000313" key="2">
    <source>
        <dbReference type="EMBL" id="RKR92491.1"/>
    </source>
</evidence>
<proteinExistence type="predicted"/>
<comment type="caution">
    <text evidence="2">The sequence shown here is derived from an EMBL/GenBank/DDBJ whole genome shotgun (WGS) entry which is preliminary data.</text>
</comment>
<dbReference type="EMBL" id="RBKT01000001">
    <property type="protein sequence ID" value="RKR92491.1"/>
    <property type="molecule type" value="Genomic_DNA"/>
</dbReference>
<name>A0A495JUI8_9ACTN</name>
<feature type="transmembrane region" description="Helical" evidence="1">
    <location>
        <begin position="39"/>
        <end position="61"/>
    </location>
</feature>